<proteinExistence type="predicted"/>
<dbReference type="EMBL" id="FZNV01000012">
    <property type="protein sequence ID" value="SNR80988.1"/>
    <property type="molecule type" value="Genomic_DNA"/>
</dbReference>
<evidence type="ECO:0008006" key="3">
    <source>
        <dbReference type="Google" id="ProtNLM"/>
    </source>
</evidence>
<evidence type="ECO:0000313" key="1">
    <source>
        <dbReference type="EMBL" id="SNR80988.1"/>
    </source>
</evidence>
<sequence>MKSINKHIFLWSGLFLGLLGCRENPKSEKSKLESATIDKTSGMVNILTRGMEFISKDTLNSGWNTLTYKNESAEVHFILLDLYPAGKSAVDTKNDILPPFEEGMKRIMDGDMDNAILAFGKLPEWFQKVRYMGGTGLISPENTAKSTVYLEPGLYIMECYVKMMDGSWHTSHGMFKQIIVTEDKTLLQPPKATAQINISSTKGIVLKDSVSSGKQIFQVQFEDQTVYEHFLGHDINLVRYDDSAELPDLLEWLNWMNPKGLRSPAPKGFIFLGGMNNLPSGTTGYFEANLTPGNYILVSEVPVADDKKLYYKFSIK</sequence>
<dbReference type="RefSeq" id="WP_089263263.1">
    <property type="nucleotide sequence ID" value="NZ_FZNV01000012.1"/>
</dbReference>
<gene>
    <name evidence="1" type="ORF">SAMN04488009_0179</name>
</gene>
<organism evidence="1 2">
    <name type="scientific">Maribacter sedimenticola</name>
    <dbReference type="NCBI Taxonomy" id="228956"/>
    <lineage>
        <taxon>Bacteria</taxon>
        <taxon>Pseudomonadati</taxon>
        <taxon>Bacteroidota</taxon>
        <taxon>Flavobacteriia</taxon>
        <taxon>Flavobacteriales</taxon>
        <taxon>Flavobacteriaceae</taxon>
        <taxon>Maribacter</taxon>
    </lineage>
</organism>
<dbReference type="Proteomes" id="UP000198337">
    <property type="component" value="Unassembled WGS sequence"/>
</dbReference>
<dbReference type="PROSITE" id="PS51257">
    <property type="entry name" value="PROKAR_LIPOPROTEIN"/>
    <property type="match status" value="1"/>
</dbReference>
<reference evidence="1 2" key="1">
    <citation type="submission" date="2017-06" db="EMBL/GenBank/DDBJ databases">
        <authorList>
            <person name="Varghese N."/>
            <person name="Submissions S."/>
        </authorList>
    </citation>
    <scope>NUCLEOTIDE SEQUENCE [LARGE SCALE GENOMIC DNA]</scope>
    <source>
        <strain evidence="1 2">DSM 19840</strain>
    </source>
</reference>
<protein>
    <recommendedName>
        <fullName evidence="3">DUF4382 domain-containing protein</fullName>
    </recommendedName>
</protein>
<comment type="caution">
    <text evidence="1">The sequence shown here is derived from an EMBL/GenBank/DDBJ whole genome shotgun (WGS) entry which is preliminary data.</text>
</comment>
<keyword evidence="2" id="KW-1185">Reference proteome</keyword>
<evidence type="ECO:0000313" key="2">
    <source>
        <dbReference type="Proteomes" id="UP000198337"/>
    </source>
</evidence>
<name>A0ABY1SMA2_9FLAO</name>
<accession>A0ABY1SMA2</accession>